<evidence type="ECO:0000313" key="14">
    <source>
        <dbReference type="EMBL" id="PSC05480.1"/>
    </source>
</evidence>
<comment type="subunit">
    <text evidence="12">Forms a complex with SecD. Part of the essential Sec protein translocation apparatus which comprises SecA, SecYEG and auxiliary proteins SecDF-YajC and YidC.</text>
</comment>
<feature type="transmembrane region" description="Helical" evidence="12">
    <location>
        <begin position="141"/>
        <end position="162"/>
    </location>
</feature>
<evidence type="ECO:0000256" key="5">
    <source>
        <dbReference type="ARBA" id="ARBA00022927"/>
    </source>
</evidence>
<keyword evidence="2 12" id="KW-0813">Transport</keyword>
<feature type="transmembrane region" description="Helical" evidence="12">
    <location>
        <begin position="21"/>
        <end position="46"/>
    </location>
</feature>
<dbReference type="GO" id="GO:0015450">
    <property type="term" value="F:protein-transporting ATPase activity"/>
    <property type="evidence" value="ECO:0007669"/>
    <property type="project" value="InterPro"/>
</dbReference>
<comment type="caution">
    <text evidence="14">The sequence shown here is derived from an EMBL/GenBank/DDBJ whole genome shotgun (WGS) entry which is preliminary data.</text>
</comment>
<evidence type="ECO:0000256" key="3">
    <source>
        <dbReference type="ARBA" id="ARBA00022475"/>
    </source>
</evidence>
<dbReference type="InterPro" id="IPR022645">
    <property type="entry name" value="SecD/SecF_bac"/>
</dbReference>
<feature type="domain" description="Protein export membrane protein SecD/SecF C-terminal" evidence="13">
    <location>
        <begin position="119"/>
        <end position="299"/>
    </location>
</feature>
<keyword evidence="4 12" id="KW-0812">Transmembrane</keyword>
<dbReference type="NCBIfam" id="TIGR00966">
    <property type="entry name" value="transloc_SecF"/>
    <property type="match status" value="1"/>
</dbReference>
<dbReference type="GO" id="GO:0005886">
    <property type="term" value="C:plasma membrane"/>
    <property type="evidence" value="ECO:0007669"/>
    <property type="project" value="UniProtKB-SubCell"/>
</dbReference>
<dbReference type="HAMAP" id="MF_01464_B">
    <property type="entry name" value="SecF_B"/>
    <property type="match status" value="1"/>
</dbReference>
<comment type="similarity">
    <text evidence="11">In the N-terminal section; belongs to the SecD/SecF family. SecD subfamily.</text>
</comment>
<dbReference type="InterPro" id="IPR022646">
    <property type="entry name" value="SecD/SecF_CS"/>
</dbReference>
<dbReference type="PANTHER" id="PTHR30081:SF8">
    <property type="entry name" value="PROTEIN TRANSLOCASE SUBUNIT SECF"/>
    <property type="match status" value="1"/>
</dbReference>
<keyword evidence="8 12" id="KW-0472">Membrane</keyword>
<comment type="function">
    <text evidence="9 12">Part of the Sec protein translocase complex. Interacts with the SecYEG preprotein conducting channel. SecDF uses the proton motive force (PMF) to complete protein translocation after the ATP-dependent function of SecA.</text>
</comment>
<reference evidence="15" key="1">
    <citation type="submission" date="2018-03" db="EMBL/GenBank/DDBJ databases">
        <authorList>
            <person name="Sun L."/>
            <person name="Liu H."/>
            <person name="Chen W."/>
            <person name="Huang K."/>
            <person name="Liu W."/>
            <person name="Gao X."/>
        </authorList>
    </citation>
    <scope>NUCLEOTIDE SEQUENCE [LARGE SCALE GENOMIC DNA]</scope>
    <source>
        <strain evidence="15">SH9</strain>
    </source>
</reference>
<keyword evidence="7 12" id="KW-0811">Translocation</keyword>
<keyword evidence="6 12" id="KW-1133">Transmembrane helix</keyword>
<comment type="similarity">
    <text evidence="12">Belongs to the SecD/SecF family. SecF subfamily.</text>
</comment>
<dbReference type="SUPFAM" id="SSF82866">
    <property type="entry name" value="Multidrug efflux transporter AcrB transmembrane domain"/>
    <property type="match status" value="1"/>
</dbReference>
<organism evidence="14 15">
    <name type="scientific">Alsobacter soli</name>
    <dbReference type="NCBI Taxonomy" id="2109933"/>
    <lineage>
        <taxon>Bacteria</taxon>
        <taxon>Pseudomonadati</taxon>
        <taxon>Pseudomonadota</taxon>
        <taxon>Alphaproteobacteria</taxon>
        <taxon>Hyphomicrobiales</taxon>
        <taxon>Alsobacteraceae</taxon>
        <taxon>Alsobacter</taxon>
    </lineage>
</organism>
<dbReference type="PRINTS" id="PR01755">
    <property type="entry name" value="SECFTRNLCASE"/>
</dbReference>
<dbReference type="Pfam" id="PF07549">
    <property type="entry name" value="Sec_GG"/>
    <property type="match status" value="1"/>
</dbReference>
<evidence type="ECO:0000256" key="10">
    <source>
        <dbReference type="ARBA" id="ARBA00060856"/>
    </source>
</evidence>
<dbReference type="OrthoDB" id="9774769at2"/>
<comment type="subcellular location">
    <subcellularLocation>
        <location evidence="1 12">Cell membrane</location>
        <topology evidence="1 12">Multi-pass membrane protein</topology>
    </subcellularLocation>
</comment>
<evidence type="ECO:0000256" key="9">
    <source>
        <dbReference type="ARBA" id="ARBA00059018"/>
    </source>
</evidence>
<dbReference type="InterPro" id="IPR005665">
    <property type="entry name" value="SecF_bac"/>
</dbReference>
<gene>
    <name evidence="12 14" type="primary">secF</name>
    <name evidence="14" type="ORF">SLNSH_07770</name>
</gene>
<accession>A0A2T1HV54</accession>
<evidence type="ECO:0000313" key="15">
    <source>
        <dbReference type="Proteomes" id="UP000239772"/>
    </source>
</evidence>
<dbReference type="InterPro" id="IPR055344">
    <property type="entry name" value="SecD_SecF_C_bact"/>
</dbReference>
<dbReference type="PANTHER" id="PTHR30081">
    <property type="entry name" value="PROTEIN-EXPORT MEMBRANE PROTEIN SEC"/>
    <property type="match status" value="1"/>
</dbReference>
<name>A0A2T1HV54_9HYPH</name>
<dbReference type="Proteomes" id="UP000239772">
    <property type="component" value="Unassembled WGS sequence"/>
</dbReference>
<keyword evidence="15" id="KW-1185">Reference proteome</keyword>
<evidence type="ECO:0000256" key="7">
    <source>
        <dbReference type="ARBA" id="ARBA00023010"/>
    </source>
</evidence>
<dbReference type="GO" id="GO:0043952">
    <property type="term" value="P:protein transport by the Sec complex"/>
    <property type="evidence" value="ECO:0007669"/>
    <property type="project" value="UniProtKB-UniRule"/>
</dbReference>
<dbReference type="FunFam" id="1.20.1640.10:FF:000024">
    <property type="entry name" value="Multifunctional fusion protein"/>
    <property type="match status" value="1"/>
</dbReference>
<proteinExistence type="inferred from homology"/>
<evidence type="ECO:0000256" key="11">
    <source>
        <dbReference type="ARBA" id="ARBA00061053"/>
    </source>
</evidence>
<dbReference type="AlphaFoldDB" id="A0A2T1HV54"/>
<dbReference type="EMBL" id="PVZS01000007">
    <property type="protein sequence ID" value="PSC05480.1"/>
    <property type="molecule type" value="Genomic_DNA"/>
</dbReference>
<dbReference type="InterPro" id="IPR022813">
    <property type="entry name" value="SecD/SecF_arch_bac"/>
</dbReference>
<keyword evidence="5 12" id="KW-0653">Protein transport</keyword>
<dbReference type="Pfam" id="PF02355">
    <property type="entry name" value="SecD_SecF_C"/>
    <property type="match status" value="1"/>
</dbReference>
<evidence type="ECO:0000256" key="6">
    <source>
        <dbReference type="ARBA" id="ARBA00022989"/>
    </source>
</evidence>
<evidence type="ECO:0000256" key="4">
    <source>
        <dbReference type="ARBA" id="ARBA00022692"/>
    </source>
</evidence>
<keyword evidence="3 12" id="KW-1003">Cell membrane</keyword>
<dbReference type="InterPro" id="IPR048634">
    <property type="entry name" value="SecD_SecF_C"/>
</dbReference>
<dbReference type="NCBIfam" id="TIGR00916">
    <property type="entry name" value="2A0604s01"/>
    <property type="match status" value="1"/>
</dbReference>
<evidence type="ECO:0000256" key="12">
    <source>
        <dbReference type="HAMAP-Rule" id="MF_01464"/>
    </source>
</evidence>
<comment type="similarity">
    <text evidence="10">In the C-terminal section; belongs to the SecD/SecF family. SecF subfamily.</text>
</comment>
<evidence type="ECO:0000256" key="8">
    <source>
        <dbReference type="ARBA" id="ARBA00023136"/>
    </source>
</evidence>
<feature type="transmembrane region" description="Helical" evidence="12">
    <location>
        <begin position="238"/>
        <end position="266"/>
    </location>
</feature>
<dbReference type="GO" id="GO:0006605">
    <property type="term" value="P:protein targeting"/>
    <property type="evidence" value="ECO:0007669"/>
    <property type="project" value="UniProtKB-UniRule"/>
</dbReference>
<sequence>MKLLRIIPDDTKFPFMSFRRVSFPFSAALSVIAVLCFFFVSMNFGIDFTGGTLIEMQSKAGKTDIAQVRETASGLNVGEVEVQEFGEKGDVSIRFGLQPGASQQEREKAQQEAQARVRAAFEKDFDFRRVEVVGPRVSGELVQSGTLGVVLSIVGVLIYLWFRFEWEFAAGAVIATLHDLVLTIGFFAITQIEFNMTSIAAILTIVGYSLNDTVVVFDRIRELLRRYKKMPIDQLLDIAINSTLSRTIMTSVTTTLALLALVLFGGQVISSFSWAMIFGVVIGTYSSIFIAAPVLIYLGLKVGSEQAATAEVEAKPAPKRVRGAAAQRPAQ</sequence>
<feature type="transmembrane region" description="Helical" evidence="12">
    <location>
        <begin position="196"/>
        <end position="217"/>
    </location>
</feature>
<evidence type="ECO:0000256" key="2">
    <source>
        <dbReference type="ARBA" id="ARBA00022448"/>
    </source>
</evidence>
<dbReference type="RefSeq" id="WP_106336117.1">
    <property type="nucleotide sequence ID" value="NZ_PVZS01000007.1"/>
</dbReference>
<evidence type="ECO:0000256" key="1">
    <source>
        <dbReference type="ARBA" id="ARBA00004651"/>
    </source>
</evidence>
<protein>
    <recommendedName>
        <fullName evidence="12">Protein-export membrane protein SecF</fullName>
    </recommendedName>
</protein>
<evidence type="ECO:0000259" key="13">
    <source>
        <dbReference type="Pfam" id="PF02355"/>
    </source>
</evidence>
<dbReference type="Gene3D" id="1.20.1640.10">
    <property type="entry name" value="Multidrug efflux transporter AcrB transmembrane domain"/>
    <property type="match status" value="1"/>
</dbReference>
<feature type="transmembrane region" description="Helical" evidence="12">
    <location>
        <begin position="169"/>
        <end position="190"/>
    </location>
</feature>
<dbReference type="GO" id="GO:0065002">
    <property type="term" value="P:intracellular protein transmembrane transport"/>
    <property type="evidence" value="ECO:0007669"/>
    <property type="project" value="UniProtKB-UniRule"/>
</dbReference>
<feature type="transmembrane region" description="Helical" evidence="12">
    <location>
        <begin position="272"/>
        <end position="298"/>
    </location>
</feature>